<keyword evidence="8" id="KW-1267">Proteomics identification</keyword>
<dbReference type="InterPro" id="IPR001394">
    <property type="entry name" value="Peptidase_C19_UCH"/>
</dbReference>
<dbReference type="AlphaFoldDB" id="A0A131MAU8"/>
<evidence type="ECO:0007829" key="8">
    <source>
        <dbReference type="PeptideAtlas" id="A0A131MAU8"/>
    </source>
</evidence>
<feature type="region of interest" description="Disordered" evidence="3">
    <location>
        <begin position="375"/>
        <end position="402"/>
    </location>
</feature>
<name>A0A131MAU8_CAEEL</name>
<dbReference type="ExpressionAtlas" id="A0A131MAU8">
    <property type="expression patterns" value="baseline and differential"/>
</dbReference>
<dbReference type="GO" id="GO:0016579">
    <property type="term" value="P:protein deubiquitination"/>
    <property type="evidence" value="ECO:0007669"/>
    <property type="project" value="InterPro"/>
</dbReference>
<evidence type="ECO:0000313" key="7">
    <source>
        <dbReference type="WormBase" id="K02C4.3c"/>
    </source>
</evidence>
<keyword evidence="2" id="KW-0175">Coiled coil</keyword>
<dbReference type="EMBL" id="BX284602">
    <property type="protein sequence ID" value="CZR14486.1"/>
    <property type="molecule type" value="Genomic_DNA"/>
</dbReference>
<dbReference type="PROSITE" id="PS00973">
    <property type="entry name" value="USP_2"/>
    <property type="match status" value="1"/>
</dbReference>
<dbReference type="GO" id="GO:0004843">
    <property type="term" value="F:cysteine-type deubiquitinase activity"/>
    <property type="evidence" value="ECO:0007669"/>
    <property type="project" value="InterPro"/>
</dbReference>
<dbReference type="Gene3D" id="3.90.70.10">
    <property type="entry name" value="Cysteine proteinases"/>
    <property type="match status" value="1"/>
</dbReference>
<gene>
    <name evidence="5" type="ORF">CELE_K02C4.3</name>
    <name evidence="5 7" type="ORF">K02C4.3</name>
</gene>
<feature type="coiled-coil region" evidence="2">
    <location>
        <begin position="634"/>
        <end position="664"/>
    </location>
</feature>
<feature type="domain" description="USP" evidence="4">
    <location>
        <begin position="168"/>
        <end position="747"/>
    </location>
</feature>
<dbReference type="InterPro" id="IPR018200">
    <property type="entry name" value="USP_CS"/>
</dbReference>
<dbReference type="Pfam" id="PF00443">
    <property type="entry name" value="UCH"/>
    <property type="match status" value="1"/>
</dbReference>
<dbReference type="Bgee" id="WBGene00010502">
    <property type="expression patterns" value="Expressed in germ line (C elegans) and 4 other cell types or tissues"/>
</dbReference>
<feature type="compositionally biased region" description="Polar residues" evidence="3">
    <location>
        <begin position="380"/>
        <end position="393"/>
    </location>
</feature>
<dbReference type="InterPro" id="IPR038765">
    <property type="entry name" value="Papain-like_cys_pep_sf"/>
</dbReference>
<sequence>MVEENETGTPGTSRTVTFHDGRKLTDAEHFVFFKVKEVIADKVAEAEILESIRKRSECKPTDEQFISDIINELFYSGEPPKGRKSERFIGPLFDPEKASTASGPMDCTDVVSYDSTHPNISEISKKEEVEMQSAIQQSLASSASQNISRPTMLMSNLEDMVRNPNFSTGLYNSGNTCWLNCLSQVLYSIPKFRSILYHCAPLSWHEQPITNVKIENQQHAELLMLFRGLFAELQFSEMKYIEVGPLINMVDKLSKSSKGPSTIGTQQDATEMLTLIFDWLQRAFDAALHAQLNPEFSNVSDEENLVISDSTTTAPNSDIIGAPPGYNAANLSLPSSSHVDPKSTLNPMYVNEKEPSSTPTSLFGTRSKTIEVNESMDTEAATSSNLPGNSVENHPNPAAPEVDDNKKAFCDKLKESFNNIFSSVCYTESVAEDGTVSVKSNVRNCPQFFQLQVTYGNLHDALEAATFDHGLGNTASHVRNLYDPLPAVIFFGLSRFSFNSNIESKLHDKFTFPKIIFMDRYLKCNKEQLVQLRSHRELCRDSLSEVRAKLSGLRRYPQGNGEVRLEDSFQTVWQAVSNFRDREDAHENTAFVGPLTPSTYQSSSDNCSSKFVKDGGKLFPTFTEGFFPGKAAFIETLQNMLEALKTEERDCLAEEARLQEVIDQTYEVPELQQHKYELHAIIVHSGEANRGHYWTYKLKKSIDGLEEWEKLNDQNADRVDWPKVESDSFGTGSRDAPSAYMLMYVRSDAEWLVSADKLTALEAFETIPPDLQEKVLQKRDEFKEKLQRFRENKEFNYQQFSVDSPTVQSTEETPSSFSWYRDELEDIDIGDENANPTKNDYLLNARLDSYSVPIAPDVETSEMKRMVSQMWNQITKIAPRKYTDSQDLLDSNLRSVMEGESGGINFINSRLGYDIHELRSDADNDVEGVYNAFINEYLGLVKDLHELQNSKFVVFVGFQLQRIHVPVLRYLLVRAMAVSELGIISQRANNELSGMSSNSHDKGTAMLQIALLLSHFFELGVMSAWGCRSSLENIHVILNDFKKKNSRGSEQIEVTYCAMIGARNARICNGLLREMAYFLESYSIFFVSQKHIEACTVFSTITMIKLIMQHMASKTLQLIDMEFHLSKNERRVRFEDIIREVVSSVCIIHHWSKSYSKENEINLKELMGLLHLKVEFMVSLTSFEVADPKYECLQAFKAMVVNTVMDLERASNELDYDVLDGAVELRELKKYFKELQLTDVKVNNIITSYDPIIESLVKI</sequence>
<dbReference type="PANTHER" id="PTHR24006">
    <property type="entry name" value="UBIQUITIN CARBOXYL-TERMINAL HYDROLASE"/>
    <property type="match status" value="1"/>
</dbReference>
<evidence type="ECO:0000256" key="1">
    <source>
        <dbReference type="ARBA" id="ARBA00009085"/>
    </source>
</evidence>
<dbReference type="AGR" id="WB:WBGene00010502"/>
<evidence type="ECO:0000259" key="4">
    <source>
        <dbReference type="PROSITE" id="PS50235"/>
    </source>
</evidence>
<protein>
    <submittedName>
        <fullName evidence="5">USP domain-containing protein</fullName>
    </submittedName>
</protein>
<keyword evidence="6" id="KW-1185">Reference proteome</keyword>
<evidence type="ECO:0000256" key="3">
    <source>
        <dbReference type="SAM" id="MobiDB-lite"/>
    </source>
</evidence>
<comment type="similarity">
    <text evidence="1">Belongs to the peptidase C19 family.</text>
</comment>
<evidence type="ECO:0000313" key="6">
    <source>
        <dbReference type="Proteomes" id="UP000001940"/>
    </source>
</evidence>
<accession>A0A131MAU8</accession>
<dbReference type="Proteomes" id="UP000001940">
    <property type="component" value="Chromosome II"/>
</dbReference>
<evidence type="ECO:0000256" key="2">
    <source>
        <dbReference type="SAM" id="Coils"/>
    </source>
</evidence>
<dbReference type="OrthoDB" id="2420415at2759"/>
<dbReference type="CDD" id="cd02665">
    <property type="entry name" value="Peptidase_C19I"/>
    <property type="match status" value="1"/>
</dbReference>
<dbReference type="PROSITE" id="PS00972">
    <property type="entry name" value="USP_1"/>
    <property type="match status" value="1"/>
</dbReference>
<dbReference type="InterPro" id="IPR050164">
    <property type="entry name" value="Peptidase_C19"/>
</dbReference>
<organism evidence="5 6">
    <name type="scientific">Caenorhabditis elegans</name>
    <dbReference type="NCBI Taxonomy" id="6239"/>
    <lineage>
        <taxon>Eukaryota</taxon>
        <taxon>Metazoa</taxon>
        <taxon>Ecdysozoa</taxon>
        <taxon>Nematoda</taxon>
        <taxon>Chromadorea</taxon>
        <taxon>Rhabditida</taxon>
        <taxon>Rhabditina</taxon>
        <taxon>Rhabditomorpha</taxon>
        <taxon>Rhabditoidea</taxon>
        <taxon>Rhabditidae</taxon>
        <taxon>Peloderinae</taxon>
        <taxon>Caenorhabditis</taxon>
    </lineage>
</organism>
<proteinExistence type="evidence at protein level"/>
<dbReference type="PROSITE" id="PS50235">
    <property type="entry name" value="USP_3"/>
    <property type="match status" value="1"/>
</dbReference>
<dbReference type="WormBase" id="K02C4.3c">
    <property type="protein sequence ID" value="CE51298"/>
    <property type="gene ID" value="WBGene00010502"/>
</dbReference>
<dbReference type="SUPFAM" id="SSF54001">
    <property type="entry name" value="Cysteine proteinases"/>
    <property type="match status" value="1"/>
</dbReference>
<dbReference type="CTD" id="174300"/>
<dbReference type="PANTHER" id="PTHR24006:SF940">
    <property type="entry name" value="UBIQUITIN CARBOXYL-TERMINAL HYDROLASE K02C4.3-RELATED"/>
    <property type="match status" value="1"/>
</dbReference>
<reference evidence="5 6" key="1">
    <citation type="journal article" date="1998" name="Science">
        <title>Genome sequence of the nematode C. elegans: a platform for investigating biology.</title>
        <authorList>
            <consortium name="The C. elegans sequencing consortium"/>
            <person name="Sulson J.E."/>
            <person name="Waterston R."/>
        </authorList>
    </citation>
    <scope>NUCLEOTIDE SEQUENCE [LARGE SCALE GENOMIC DNA]</scope>
    <source>
        <strain evidence="5 6">Bristol N2</strain>
    </source>
</reference>
<dbReference type="InterPro" id="IPR028889">
    <property type="entry name" value="USP"/>
</dbReference>
<evidence type="ECO:0000313" key="5">
    <source>
        <dbReference type="EMBL" id="CZR14486.1"/>
    </source>
</evidence>